<dbReference type="InterPro" id="IPR000748">
    <property type="entry name" value="PsdUridine_synth_RsuA/RluB/E/F"/>
</dbReference>
<dbReference type="Proteomes" id="UP000462760">
    <property type="component" value="Unassembled WGS sequence"/>
</dbReference>
<dbReference type="InterPro" id="IPR018496">
    <property type="entry name" value="PsdUridine_synth_RsuA/RluB_CS"/>
</dbReference>
<dbReference type="Gene3D" id="3.10.290.10">
    <property type="entry name" value="RNA-binding S4 domain"/>
    <property type="match status" value="1"/>
</dbReference>
<dbReference type="PANTHER" id="PTHR47683">
    <property type="entry name" value="PSEUDOURIDINE SYNTHASE FAMILY PROTEIN-RELATED"/>
    <property type="match status" value="1"/>
</dbReference>
<dbReference type="Gene3D" id="3.30.2350.10">
    <property type="entry name" value="Pseudouridine synthase"/>
    <property type="match status" value="1"/>
</dbReference>
<dbReference type="GO" id="GO:0120159">
    <property type="term" value="F:rRNA pseudouridine synthase activity"/>
    <property type="evidence" value="ECO:0007669"/>
    <property type="project" value="UniProtKB-ARBA"/>
</dbReference>
<dbReference type="AlphaFoldDB" id="A0A844FFW8"/>
<dbReference type="PROSITE" id="PS01149">
    <property type="entry name" value="PSI_RSU"/>
    <property type="match status" value="1"/>
</dbReference>
<comment type="caution">
    <text evidence="6">The sequence shown here is derived from an EMBL/GenBank/DDBJ whole genome shotgun (WGS) entry which is preliminary data.</text>
</comment>
<dbReference type="EC" id="5.4.99.-" evidence="4"/>
<evidence type="ECO:0000256" key="1">
    <source>
        <dbReference type="ARBA" id="ARBA00008348"/>
    </source>
</evidence>
<evidence type="ECO:0000256" key="2">
    <source>
        <dbReference type="ARBA" id="ARBA00023235"/>
    </source>
</evidence>
<protein>
    <recommendedName>
        <fullName evidence="4">Pseudouridine synthase</fullName>
        <ecNumber evidence="4">5.4.99.-</ecNumber>
    </recommendedName>
</protein>
<evidence type="ECO:0000259" key="5">
    <source>
        <dbReference type="SMART" id="SM00363"/>
    </source>
</evidence>
<dbReference type="RefSeq" id="WP_154483547.1">
    <property type="nucleotide sequence ID" value="NZ_VULR01000004.1"/>
</dbReference>
<dbReference type="CDD" id="cd02870">
    <property type="entry name" value="PseudoU_synth_RsuA_like"/>
    <property type="match status" value="1"/>
</dbReference>
<evidence type="ECO:0000256" key="3">
    <source>
        <dbReference type="PROSITE-ProRule" id="PRU00182"/>
    </source>
</evidence>
<dbReference type="FunFam" id="3.10.290.10:FF:000003">
    <property type="entry name" value="Pseudouridine synthase"/>
    <property type="match status" value="1"/>
</dbReference>
<organism evidence="6 7">
    <name type="scientific">Anaerosalibacter bizertensis</name>
    <dbReference type="NCBI Taxonomy" id="932217"/>
    <lineage>
        <taxon>Bacteria</taxon>
        <taxon>Bacillati</taxon>
        <taxon>Bacillota</taxon>
        <taxon>Tissierellia</taxon>
        <taxon>Tissierellales</taxon>
        <taxon>Sporanaerobacteraceae</taxon>
        <taxon>Anaerosalibacter</taxon>
    </lineage>
</organism>
<dbReference type="EMBL" id="VULR01000004">
    <property type="protein sequence ID" value="MSS42907.1"/>
    <property type="molecule type" value="Genomic_DNA"/>
</dbReference>
<dbReference type="SUPFAM" id="SSF55174">
    <property type="entry name" value="Alpha-L RNA-binding motif"/>
    <property type="match status" value="1"/>
</dbReference>
<evidence type="ECO:0000313" key="6">
    <source>
        <dbReference type="EMBL" id="MSS42907.1"/>
    </source>
</evidence>
<feature type="domain" description="RNA-binding S4" evidence="5">
    <location>
        <begin position="1"/>
        <end position="65"/>
    </location>
</feature>
<dbReference type="InterPro" id="IPR020103">
    <property type="entry name" value="PsdUridine_synth_cat_dom_sf"/>
</dbReference>
<accession>A0A844FFW8</accession>
<dbReference type="InterPro" id="IPR002942">
    <property type="entry name" value="S4_RNA-bd"/>
</dbReference>
<proteinExistence type="inferred from homology"/>
<reference evidence="6 7" key="1">
    <citation type="submission" date="2019-08" db="EMBL/GenBank/DDBJ databases">
        <title>In-depth cultivation of the pig gut microbiome towards novel bacterial diversity and tailored functional studies.</title>
        <authorList>
            <person name="Wylensek D."/>
            <person name="Hitch T.C.A."/>
            <person name="Clavel T."/>
        </authorList>
    </citation>
    <scope>NUCLEOTIDE SEQUENCE [LARGE SCALE GENOMIC DNA]</scope>
    <source>
        <strain evidence="6 7">Med78-601-WT-4W-RMD-3</strain>
    </source>
</reference>
<dbReference type="InterPro" id="IPR006145">
    <property type="entry name" value="PsdUridine_synth_RsuA/RluA"/>
</dbReference>
<name>A0A844FFW8_9FIRM</name>
<dbReference type="PANTHER" id="PTHR47683:SF2">
    <property type="entry name" value="RNA-BINDING S4 DOMAIN-CONTAINING PROTEIN"/>
    <property type="match status" value="1"/>
</dbReference>
<sequence length="235" mass="27017">MRLQKYMALCGIASRRKSEEIILEGRVKVNGKVINELGVKIEPGRDIVIVDGKNIKMEEKKVYIMLNKPIGYVTTVKDEFNRNKVIDLIDGVEERIYPVGRLDYDTSGLLLLTNDGEMTYKLTHPSNEVKKTYIGKVRGVPTEAELEKFRNGLKIYNYITAKAEIKILKKSKDSSLLVMEIHEGRNRQIRKMCAAINHPIIKLKRVAIGKLKLGDLKLGDWRYLKNKEVEYLKKL</sequence>
<dbReference type="InterPro" id="IPR050343">
    <property type="entry name" value="RsuA_PseudoU_synthase"/>
</dbReference>
<keyword evidence="3" id="KW-0694">RNA-binding</keyword>
<dbReference type="NCBIfam" id="TIGR00093">
    <property type="entry name" value="pseudouridine synthase"/>
    <property type="match status" value="1"/>
</dbReference>
<comment type="similarity">
    <text evidence="1 4">Belongs to the pseudouridine synthase RsuA family.</text>
</comment>
<dbReference type="Pfam" id="PF00849">
    <property type="entry name" value="PseudoU_synth_2"/>
    <property type="match status" value="1"/>
</dbReference>
<dbReference type="GO" id="GO:0000455">
    <property type="term" value="P:enzyme-directed rRNA pseudouridine synthesis"/>
    <property type="evidence" value="ECO:0007669"/>
    <property type="project" value="UniProtKB-ARBA"/>
</dbReference>
<dbReference type="InterPro" id="IPR036986">
    <property type="entry name" value="S4_RNA-bd_sf"/>
</dbReference>
<dbReference type="CDD" id="cd00165">
    <property type="entry name" value="S4"/>
    <property type="match status" value="1"/>
</dbReference>
<dbReference type="Pfam" id="PF01479">
    <property type="entry name" value="S4"/>
    <property type="match status" value="1"/>
</dbReference>
<keyword evidence="2 4" id="KW-0413">Isomerase</keyword>
<dbReference type="PROSITE" id="PS50889">
    <property type="entry name" value="S4"/>
    <property type="match status" value="1"/>
</dbReference>
<dbReference type="GO" id="GO:0003723">
    <property type="term" value="F:RNA binding"/>
    <property type="evidence" value="ECO:0007669"/>
    <property type="project" value="UniProtKB-KW"/>
</dbReference>
<dbReference type="OrthoDB" id="9807213at2"/>
<gene>
    <name evidence="6" type="ORF">FYJ27_04055</name>
</gene>
<dbReference type="SUPFAM" id="SSF55120">
    <property type="entry name" value="Pseudouridine synthase"/>
    <property type="match status" value="1"/>
</dbReference>
<evidence type="ECO:0000313" key="7">
    <source>
        <dbReference type="Proteomes" id="UP000462760"/>
    </source>
</evidence>
<evidence type="ECO:0000256" key="4">
    <source>
        <dbReference type="RuleBase" id="RU003887"/>
    </source>
</evidence>
<dbReference type="SMART" id="SM00363">
    <property type="entry name" value="S4"/>
    <property type="match status" value="1"/>
</dbReference>